<dbReference type="Pfam" id="PF19736">
    <property type="entry name" value="DUF6226"/>
    <property type="match status" value="1"/>
</dbReference>
<protein>
    <submittedName>
        <fullName evidence="1">Uncharacterized protein</fullName>
    </submittedName>
</protein>
<comment type="caution">
    <text evidence="1">The sequence shown here is derived from an EMBL/GenBank/DDBJ whole genome shotgun (WGS) entry which is preliminary data.</text>
</comment>
<dbReference type="RefSeq" id="WP_009483007.1">
    <property type="nucleotide sequence ID" value="NZ_BAFE01000073.1"/>
</dbReference>
<keyword evidence="2" id="KW-1185">Reference proteome</keyword>
<dbReference type="AlphaFoldDB" id="H5UTQ1"/>
<organism evidence="1 2">
    <name type="scientific">Mobilicoccus pelagius NBRC 104925</name>
    <dbReference type="NCBI Taxonomy" id="1089455"/>
    <lineage>
        <taxon>Bacteria</taxon>
        <taxon>Bacillati</taxon>
        <taxon>Actinomycetota</taxon>
        <taxon>Actinomycetes</taxon>
        <taxon>Micrococcales</taxon>
        <taxon>Dermatophilaceae</taxon>
        <taxon>Mobilicoccus</taxon>
    </lineage>
</organism>
<reference evidence="1 2" key="1">
    <citation type="submission" date="2012-02" db="EMBL/GenBank/DDBJ databases">
        <title>Whole genome shotgun sequence of Mobilicoccus pelagius NBRC 104925.</title>
        <authorList>
            <person name="Yoshida Y."/>
            <person name="Hosoyama A."/>
            <person name="Tsuchikane K."/>
            <person name="Katsumata H."/>
            <person name="Yamazaki S."/>
            <person name="Fujita N."/>
        </authorList>
    </citation>
    <scope>NUCLEOTIDE SEQUENCE [LARGE SCALE GENOMIC DNA]</scope>
    <source>
        <strain evidence="1 2">NBRC 104925</strain>
    </source>
</reference>
<dbReference type="InterPro" id="IPR045773">
    <property type="entry name" value="DUF6226"/>
</dbReference>
<evidence type="ECO:0000313" key="2">
    <source>
        <dbReference type="Proteomes" id="UP000004367"/>
    </source>
</evidence>
<proteinExistence type="predicted"/>
<dbReference type="eggNOG" id="COG4762">
    <property type="taxonomic scope" value="Bacteria"/>
</dbReference>
<gene>
    <name evidence="1" type="ORF">MOPEL_096_01170</name>
</gene>
<name>H5UTQ1_9MICO</name>
<dbReference type="STRING" id="1089455.MOPEL_096_01170"/>
<evidence type="ECO:0000313" key="1">
    <source>
        <dbReference type="EMBL" id="GAB49109.1"/>
    </source>
</evidence>
<sequence>MPQPSTPTEDDLLARVVRIHAADDPVSWPPPRSFDDMPREEEYSRVTDPARYRVLRTRARAWARVLADVPGLAVEPLEPGESDGGGLPVVEAWRVNCTRERTAVMHLLVHDAPDATLAAEDMTPHVVLAVRARPGDVPASDTGEAVDVALVPDCGCDACDGGSEDLLEALDRQVLDVVTGPVVALRHPDWSALVTRSSEGVSSGSAAPLPGHGDAVRWCRQALAGDVADLPPGATVAVAGVPWDVLA</sequence>
<dbReference type="Proteomes" id="UP000004367">
    <property type="component" value="Unassembled WGS sequence"/>
</dbReference>
<dbReference type="EMBL" id="BAFE01000073">
    <property type="protein sequence ID" value="GAB49109.1"/>
    <property type="molecule type" value="Genomic_DNA"/>
</dbReference>
<accession>H5UTQ1</accession>